<name>A0ACB9YHY3_9PEZI</name>
<proteinExistence type="predicted"/>
<accession>A0ACB9YHY3</accession>
<dbReference type="Proteomes" id="UP001497700">
    <property type="component" value="Unassembled WGS sequence"/>
</dbReference>
<dbReference type="EMBL" id="MU393671">
    <property type="protein sequence ID" value="KAI4858949.1"/>
    <property type="molecule type" value="Genomic_DNA"/>
</dbReference>
<comment type="caution">
    <text evidence="1">The sequence shown here is derived from an EMBL/GenBank/DDBJ whole genome shotgun (WGS) entry which is preliminary data.</text>
</comment>
<sequence>MSARDVLITTAAALVIIAAVAIIADLFQLLPTKNDAKHQKSAIPLAGNQEADKPQTWRLFIVPTHEINACPLSDSKLRAAIEVKFQIQLGSSKLVLSRETNQYCATLSFQGTKSPFKRGEKFTLEIATNQEEKATFEVTPDDIFLHITTLYDGTGGKKNAVDIVVVPGLASHPYGSFKSPQNPTENWLRDYLPQRLPHLRILVYGYDSNLVDRESKEGIEEYATKLLNAVYLYREDRVTSQRPVVFLGHSLGGLIIKQALVLANTNSDEKDRALLKSCYGFLFFGVPNRGLRHEELTAILGDMPAGELVTSLVVDKDSEPKALLKQLGKNFIASFSGRKHKVVAFYETKGSPTVEMDRDGNWVRSGKKKLMVTEDSATFIDGIYRIRDKVPLSANHSTMVKYDTEHDEKYLAVQQQIVKMVEDAVDAVKAAFSNMTELSQSQAKILADFKRMTPMELVTRDVIANAYPNTLEWFLNDQRFEQWRSFPATSPILWICGPPGKGKSVLAKFLTTHLEQRSEDHAQKAAVVSFFCDAQDPRFRDPASILLQLILQLVDCEEAYTVIPDELWNERSKFSETSLGLLWELFSILLDQSHRQRVYCLIDALDECREGPGQGHKYQRESQRSELLRKLVALFSQHSDRLRLLITSRPDETDIVLYLEKYKYDLIAQESDLEIFIESELENLPQPDFTEDLRVAIRKKLLARAGTTFLWLSIVMRELASLNMPSLHQVENTLNSIPLELNKMYYELLQRLAERDSKLVKILIWVAYATRPLTITELQDALTFDQLSNQHHRLSEMEHHRPSLDAKSITTKLGSFLSVTYTPGYRYPGDFSIVSFQHQSAKDFFDYNRDSTLFRHSIGIEPDLYIGRTCLYYLTSDEFENRSEFHSGAISHRTTHIRKYYESHARYRGEPTESDYEPTESVYDERPFSFLQYVGTSWYKHIRTRLQAEVEEDNSMIKRILDKNNQFLLVWTNTPLLSERYFNFSSSGLRFEPFLNQDRSLARIAIDFEINWLAEQIFDGEYPGESFSQYQLMEIAKVLPQTFKWMYIERVKRLPHDLLVYLSRGGLTYSTSIEGLVRYQHIELKVIGEALEAMLKMMSFRSDYKLVQLLLNRAPNVTITDTHVRYAIRCRNEDVVKLLLNQAKNNTITHNSIQCAVREANRGIILFLLDKFPDSITTDSCIQCAIQYRDEVIIKLLLDKAPDITITDSCIQCAIKNGNEGIIRLLLDTAPNVTITDDQLRCAVQQGNGQILELLLRQTHCNIAILDELIDIALGCSNREKSDNVMRLLLNICHAESHVRQKHLVYAAQQGYFMIIRRLLTLSGQDEKVMQSLITENVVIAILKSCSLAWVRHHDINGVMGYIGQARIHFSISEETAVLAAQNLRSFQVPAMDQILKMRAPGLSISEDLITAAASNKSRGWGILKFLFSRDPSVAFTDNAMRALFGNELQGQHTLEELVYSHPHRIRIADSTTLEALKERWPNLFTTLSTSKALRLTMPLDISV</sequence>
<evidence type="ECO:0000313" key="1">
    <source>
        <dbReference type="EMBL" id="KAI4858949.1"/>
    </source>
</evidence>
<organism evidence="1 2">
    <name type="scientific">Hypoxylon rubiginosum</name>
    <dbReference type="NCBI Taxonomy" id="110542"/>
    <lineage>
        <taxon>Eukaryota</taxon>
        <taxon>Fungi</taxon>
        <taxon>Dikarya</taxon>
        <taxon>Ascomycota</taxon>
        <taxon>Pezizomycotina</taxon>
        <taxon>Sordariomycetes</taxon>
        <taxon>Xylariomycetidae</taxon>
        <taxon>Xylariales</taxon>
        <taxon>Hypoxylaceae</taxon>
        <taxon>Hypoxylon</taxon>
    </lineage>
</organism>
<gene>
    <name evidence="1" type="ORF">F4820DRAFT_193572</name>
</gene>
<protein>
    <submittedName>
        <fullName evidence="1">Uncharacterized protein</fullName>
    </submittedName>
</protein>
<keyword evidence="2" id="KW-1185">Reference proteome</keyword>
<reference evidence="1 2" key="1">
    <citation type="journal article" date="2022" name="New Phytol.">
        <title>Ecological generalism drives hyperdiversity of secondary metabolite gene clusters in xylarialean endophytes.</title>
        <authorList>
            <person name="Franco M.E.E."/>
            <person name="Wisecaver J.H."/>
            <person name="Arnold A.E."/>
            <person name="Ju Y.M."/>
            <person name="Slot J.C."/>
            <person name="Ahrendt S."/>
            <person name="Moore L.P."/>
            <person name="Eastman K.E."/>
            <person name="Scott K."/>
            <person name="Konkel Z."/>
            <person name="Mondo S.J."/>
            <person name="Kuo A."/>
            <person name="Hayes R.D."/>
            <person name="Haridas S."/>
            <person name="Andreopoulos B."/>
            <person name="Riley R."/>
            <person name="LaButti K."/>
            <person name="Pangilinan J."/>
            <person name="Lipzen A."/>
            <person name="Amirebrahimi M."/>
            <person name="Yan J."/>
            <person name="Adam C."/>
            <person name="Keymanesh K."/>
            <person name="Ng V."/>
            <person name="Louie K."/>
            <person name="Northen T."/>
            <person name="Drula E."/>
            <person name="Henrissat B."/>
            <person name="Hsieh H.M."/>
            <person name="Youens-Clark K."/>
            <person name="Lutzoni F."/>
            <person name="Miadlikowska J."/>
            <person name="Eastwood D.C."/>
            <person name="Hamelin R.C."/>
            <person name="Grigoriev I.V."/>
            <person name="U'Ren J.M."/>
        </authorList>
    </citation>
    <scope>NUCLEOTIDE SEQUENCE [LARGE SCALE GENOMIC DNA]</scope>
    <source>
        <strain evidence="1 2">CBS 119005</strain>
    </source>
</reference>
<evidence type="ECO:0000313" key="2">
    <source>
        <dbReference type="Proteomes" id="UP001497700"/>
    </source>
</evidence>